<accession>A0A2V3HQN4</accession>
<protein>
    <recommendedName>
        <fullName evidence="1">peptidylprolyl isomerase</fullName>
        <ecNumber evidence="1">5.2.1.8</ecNumber>
    </recommendedName>
</protein>
<dbReference type="AlphaFoldDB" id="A0A2V3HQN4"/>
<dbReference type="InterPro" id="IPR001179">
    <property type="entry name" value="PPIase_FKBP_dom"/>
</dbReference>
<dbReference type="SUPFAM" id="SSF54534">
    <property type="entry name" value="FKBP-like"/>
    <property type="match status" value="1"/>
</dbReference>
<name>A0A2V3HQN4_9ARCH</name>
<dbReference type="EC" id="5.2.1.8" evidence="1"/>
<dbReference type="EMBL" id="PSPG01000008">
    <property type="protein sequence ID" value="PXF21434.1"/>
    <property type="molecule type" value="Genomic_DNA"/>
</dbReference>
<keyword evidence="2" id="KW-0812">Transmembrane</keyword>
<proteinExistence type="predicted"/>
<organism evidence="4 5">
    <name type="scientific">Candidatus Thalassarchaeum betae</name>
    <dbReference type="NCBI Taxonomy" id="2599289"/>
    <lineage>
        <taxon>Archaea</taxon>
        <taxon>Methanobacteriati</taxon>
        <taxon>Thermoplasmatota</taxon>
        <taxon>Candidatus Poseidoniia</taxon>
        <taxon>Candidatus Poseidoniales</taxon>
        <taxon>Candidatus Thalassarchaeaceae</taxon>
        <taxon>Candidatus Thalassarchaeum</taxon>
    </lineage>
</organism>
<evidence type="ECO:0000313" key="4">
    <source>
        <dbReference type="EMBL" id="PXF21434.1"/>
    </source>
</evidence>
<comment type="catalytic activity">
    <reaction evidence="1">
        <text>[protein]-peptidylproline (omega=180) = [protein]-peptidylproline (omega=0)</text>
        <dbReference type="Rhea" id="RHEA:16237"/>
        <dbReference type="Rhea" id="RHEA-COMP:10747"/>
        <dbReference type="Rhea" id="RHEA-COMP:10748"/>
        <dbReference type="ChEBI" id="CHEBI:83833"/>
        <dbReference type="ChEBI" id="CHEBI:83834"/>
        <dbReference type="EC" id="5.2.1.8"/>
    </reaction>
</comment>
<dbReference type="PROSITE" id="PS50059">
    <property type="entry name" value="FKBP_PPIASE"/>
    <property type="match status" value="1"/>
</dbReference>
<keyword evidence="2" id="KW-1133">Transmembrane helix</keyword>
<feature type="transmembrane region" description="Helical" evidence="2">
    <location>
        <begin position="30"/>
        <end position="54"/>
    </location>
</feature>
<feature type="domain" description="PPIase FKBP-type" evidence="3">
    <location>
        <begin position="219"/>
        <end position="314"/>
    </location>
</feature>
<gene>
    <name evidence="4" type="ORF">CXX69_04310</name>
</gene>
<evidence type="ECO:0000256" key="1">
    <source>
        <dbReference type="PROSITE-ProRule" id="PRU00277"/>
    </source>
</evidence>
<sequence length="316" mass="35018">MTRSWISDTPDEVEHPPVPLGLNEMTVPRAAILLSLGTALVLLLSTIWLGWAAWHFNANLEASFGPATEAPSIDGRWTWEVDLLFDTCSPREDDWTWPDNLAEQDGVFLYPGELRCDWEHQGDGDRASVVIYNRGNESLNLVLEIQGGDVIFSATDETGDVLNLEGSESRIVEIELLDDVSESDITISVSHLTVVDAEVLLDVQIFKGTEERDIHINDNDRIEVHYIVWNADTEEKLDEGDLLVTAGDDPAYIYGFGWSAIGLDINNDRGLIPGIDTGTAHTTLLPPPIAYGNSDGHELQDAWLRFELKVVRAPIS</sequence>
<reference evidence="4 5" key="1">
    <citation type="journal article" date="2015" name="Nat. Commun.">
        <title>Genomic and transcriptomic evidence for scavenging of diverse organic compounds by widespread deep-sea archaea.</title>
        <authorList>
            <person name="Li M."/>
            <person name="Baker B.J."/>
            <person name="Anantharaman K."/>
            <person name="Jain S."/>
            <person name="Breier J.A."/>
            <person name="Dick G.J."/>
        </authorList>
    </citation>
    <scope>NUCLEOTIDE SEQUENCE [LARGE SCALE GENOMIC DNA]</scope>
    <source>
        <strain evidence="4">Cayman_51_deep</strain>
    </source>
</reference>
<evidence type="ECO:0000259" key="3">
    <source>
        <dbReference type="PROSITE" id="PS50059"/>
    </source>
</evidence>
<evidence type="ECO:0000313" key="5">
    <source>
        <dbReference type="Proteomes" id="UP000248161"/>
    </source>
</evidence>
<dbReference type="Proteomes" id="UP000248161">
    <property type="component" value="Unassembled WGS sequence"/>
</dbReference>
<keyword evidence="1" id="KW-0697">Rotamase</keyword>
<keyword evidence="1" id="KW-0413">Isomerase</keyword>
<keyword evidence="2" id="KW-0472">Membrane</keyword>
<comment type="caution">
    <text evidence="4">The sequence shown here is derived from an EMBL/GenBank/DDBJ whole genome shotgun (WGS) entry which is preliminary data.</text>
</comment>
<evidence type="ECO:0000256" key="2">
    <source>
        <dbReference type="SAM" id="Phobius"/>
    </source>
</evidence>
<dbReference type="GO" id="GO:0003755">
    <property type="term" value="F:peptidyl-prolyl cis-trans isomerase activity"/>
    <property type="evidence" value="ECO:0007669"/>
    <property type="project" value="UniProtKB-KW"/>
</dbReference>